<evidence type="ECO:0008006" key="4">
    <source>
        <dbReference type="Google" id="ProtNLM"/>
    </source>
</evidence>
<dbReference type="AlphaFoldDB" id="A0A0C3PM19"/>
<feature type="non-terminal residue" evidence="2">
    <location>
        <position position="160"/>
    </location>
</feature>
<protein>
    <recommendedName>
        <fullName evidence="4">RNase H type-1 domain-containing protein</fullName>
    </recommendedName>
</protein>
<accession>A0A0C3PM19</accession>
<dbReference type="HOGENOM" id="CLU_1656415_0_0_1"/>
<dbReference type="Proteomes" id="UP000054248">
    <property type="component" value="Unassembled WGS sequence"/>
</dbReference>
<reference evidence="3" key="2">
    <citation type="submission" date="2015-01" db="EMBL/GenBank/DDBJ databases">
        <title>Evolutionary Origins and Diversification of the Mycorrhizal Mutualists.</title>
        <authorList>
            <consortium name="DOE Joint Genome Institute"/>
            <consortium name="Mycorrhizal Genomics Consortium"/>
            <person name="Kohler A."/>
            <person name="Kuo A."/>
            <person name="Nagy L.G."/>
            <person name="Floudas D."/>
            <person name="Copeland A."/>
            <person name="Barry K.W."/>
            <person name="Cichocki N."/>
            <person name="Veneault-Fourrey C."/>
            <person name="LaButti K."/>
            <person name="Lindquist E.A."/>
            <person name="Lipzen A."/>
            <person name="Lundell T."/>
            <person name="Morin E."/>
            <person name="Murat C."/>
            <person name="Riley R."/>
            <person name="Ohm R."/>
            <person name="Sun H."/>
            <person name="Tunlid A."/>
            <person name="Henrissat B."/>
            <person name="Grigoriev I.V."/>
            <person name="Hibbett D.S."/>
            <person name="Martin F."/>
        </authorList>
    </citation>
    <scope>NUCLEOTIDE SEQUENCE [LARGE SCALE GENOMIC DNA]</scope>
    <source>
        <strain evidence="3">MUT 4182</strain>
    </source>
</reference>
<proteinExistence type="predicted"/>
<dbReference type="STRING" id="1051891.A0A0C3PM19"/>
<gene>
    <name evidence="2" type="ORF">M407DRAFT_87194</name>
</gene>
<evidence type="ECO:0000256" key="1">
    <source>
        <dbReference type="SAM" id="MobiDB-lite"/>
    </source>
</evidence>
<reference evidence="2 3" key="1">
    <citation type="submission" date="2014-04" db="EMBL/GenBank/DDBJ databases">
        <authorList>
            <consortium name="DOE Joint Genome Institute"/>
            <person name="Kuo A."/>
            <person name="Girlanda M."/>
            <person name="Perotto S."/>
            <person name="Kohler A."/>
            <person name="Nagy L.G."/>
            <person name="Floudas D."/>
            <person name="Copeland A."/>
            <person name="Barry K.W."/>
            <person name="Cichocki N."/>
            <person name="Veneault-Fourrey C."/>
            <person name="LaButti K."/>
            <person name="Lindquist E.A."/>
            <person name="Lipzen A."/>
            <person name="Lundell T."/>
            <person name="Morin E."/>
            <person name="Murat C."/>
            <person name="Sun H."/>
            <person name="Tunlid A."/>
            <person name="Henrissat B."/>
            <person name="Grigoriev I.V."/>
            <person name="Hibbett D.S."/>
            <person name="Martin F."/>
            <person name="Nordberg H.P."/>
            <person name="Cantor M.N."/>
            <person name="Hua S.X."/>
        </authorList>
    </citation>
    <scope>NUCLEOTIDE SEQUENCE [LARGE SCALE GENOMIC DNA]</scope>
    <source>
        <strain evidence="2 3">MUT 4182</strain>
    </source>
</reference>
<dbReference type="EMBL" id="KN824196">
    <property type="protein sequence ID" value="KIO15340.1"/>
    <property type="molecule type" value="Genomic_DNA"/>
</dbReference>
<sequence length="160" mass="18189">MRRDSTRGIENDVDANLRRYHHVTTLADLETVKGSRVEGCPRHEKCEARARLILREVLPKYDMSYPDVKDNLDHTERRLRFFGQAIKEDRDVCINPDITERGEIENATRVFAFEIDPIPAVRQPTDIAAEETTVYTDGSADRNGQTNSKCGAGLWSSNPN</sequence>
<feature type="compositionally biased region" description="Polar residues" evidence="1">
    <location>
        <begin position="142"/>
        <end position="160"/>
    </location>
</feature>
<organism evidence="2 3">
    <name type="scientific">Tulasnella calospora MUT 4182</name>
    <dbReference type="NCBI Taxonomy" id="1051891"/>
    <lineage>
        <taxon>Eukaryota</taxon>
        <taxon>Fungi</taxon>
        <taxon>Dikarya</taxon>
        <taxon>Basidiomycota</taxon>
        <taxon>Agaricomycotina</taxon>
        <taxon>Agaricomycetes</taxon>
        <taxon>Cantharellales</taxon>
        <taxon>Tulasnellaceae</taxon>
        <taxon>Tulasnella</taxon>
    </lineage>
</organism>
<evidence type="ECO:0000313" key="3">
    <source>
        <dbReference type="Proteomes" id="UP000054248"/>
    </source>
</evidence>
<dbReference type="OrthoDB" id="2751246at2759"/>
<name>A0A0C3PM19_9AGAM</name>
<feature type="region of interest" description="Disordered" evidence="1">
    <location>
        <begin position="136"/>
        <end position="160"/>
    </location>
</feature>
<keyword evidence="3" id="KW-1185">Reference proteome</keyword>
<evidence type="ECO:0000313" key="2">
    <source>
        <dbReference type="EMBL" id="KIO15340.1"/>
    </source>
</evidence>